<dbReference type="Proteomes" id="UP001304671">
    <property type="component" value="Unassembled WGS sequence"/>
</dbReference>
<gene>
    <name evidence="1" type="ORF">VB264_18290</name>
</gene>
<sequence>MNNLMSKFSGLALTRTEMKKVKGGQCYYGGGSGNATPYPCSGLNDCKQAAADWGTNYCCSSCGSASWCNGGQCPQP</sequence>
<dbReference type="EMBL" id="JAYFUL010000036">
    <property type="protein sequence ID" value="MEA5259752.1"/>
    <property type="molecule type" value="Genomic_DNA"/>
</dbReference>
<name>A0ABU5QRN7_9BACT</name>
<proteinExistence type="predicted"/>
<protein>
    <recommendedName>
        <fullName evidence="3">Natural product</fullName>
    </recommendedName>
</protein>
<organism evidence="1 2">
    <name type="scientific">Arcicella aquatica</name>
    <dbReference type="NCBI Taxonomy" id="217141"/>
    <lineage>
        <taxon>Bacteria</taxon>
        <taxon>Pseudomonadati</taxon>
        <taxon>Bacteroidota</taxon>
        <taxon>Cytophagia</taxon>
        <taxon>Cytophagales</taxon>
        <taxon>Flectobacillaceae</taxon>
        <taxon>Arcicella</taxon>
    </lineage>
</organism>
<keyword evidence="2" id="KW-1185">Reference proteome</keyword>
<evidence type="ECO:0000313" key="2">
    <source>
        <dbReference type="Proteomes" id="UP001304671"/>
    </source>
</evidence>
<evidence type="ECO:0008006" key="3">
    <source>
        <dbReference type="Google" id="ProtNLM"/>
    </source>
</evidence>
<dbReference type="RefSeq" id="WP_323251645.1">
    <property type="nucleotide sequence ID" value="NZ_JAYFUL010000036.1"/>
</dbReference>
<accession>A0ABU5QRN7</accession>
<comment type="caution">
    <text evidence="1">The sequence shown here is derived from an EMBL/GenBank/DDBJ whole genome shotgun (WGS) entry which is preliminary data.</text>
</comment>
<evidence type="ECO:0000313" key="1">
    <source>
        <dbReference type="EMBL" id="MEA5259752.1"/>
    </source>
</evidence>
<reference evidence="1 2" key="1">
    <citation type="submission" date="2023-12" db="EMBL/GenBank/DDBJ databases">
        <title>Novel species of the genus Arcicella isolated from rivers.</title>
        <authorList>
            <person name="Lu H."/>
        </authorList>
    </citation>
    <scope>NUCLEOTIDE SEQUENCE [LARGE SCALE GENOMIC DNA]</scope>
    <source>
        <strain evidence="1 2">LMG 21963</strain>
    </source>
</reference>